<dbReference type="Gene3D" id="3.10.580.10">
    <property type="entry name" value="CBS-domain"/>
    <property type="match status" value="1"/>
</dbReference>
<dbReference type="PROSITE" id="PS51371">
    <property type="entry name" value="CBS"/>
    <property type="match status" value="2"/>
</dbReference>
<dbReference type="InterPro" id="IPR046342">
    <property type="entry name" value="CBS_dom_sf"/>
</dbReference>
<evidence type="ECO:0000313" key="4">
    <source>
        <dbReference type="EMBL" id="QKR00702.1"/>
    </source>
</evidence>
<dbReference type="SMART" id="SM00116">
    <property type="entry name" value="CBS"/>
    <property type="match status" value="2"/>
</dbReference>
<keyword evidence="1 2" id="KW-0129">CBS domain</keyword>
<feature type="domain" description="CBS" evidence="3">
    <location>
        <begin position="7"/>
        <end position="62"/>
    </location>
</feature>
<dbReference type="EMBL" id="CP049074">
    <property type="protein sequence ID" value="QKR00702.1"/>
    <property type="molecule type" value="Genomic_DNA"/>
</dbReference>
<reference evidence="4 5" key="1">
    <citation type="submission" date="2020-02" db="EMBL/GenBank/DDBJ databases">
        <title>Comparative genome analysis reveals the metabolism and evolution of the thermophilic archaeal genus Metallosphaera.</title>
        <authorList>
            <person name="Jiang C."/>
        </authorList>
    </citation>
    <scope>NUCLEOTIDE SEQUENCE [LARGE SCALE GENOMIC DNA]</scope>
    <source>
        <strain evidence="4 5">Ric-A</strain>
    </source>
</reference>
<sequence>MNVGQLISKDLVSLPSSSTMRDVAKAMRDNDVSSVILLGEGGEVTIVTERDVTRAVAEGLDYSTPAKKLGKGPVISIEKNRPLIEALELMGEKKIRHLLVTDRGKPVGVVSIREVANTLSLMMVSETSY</sequence>
<dbReference type="Proteomes" id="UP000509301">
    <property type="component" value="Chromosome"/>
</dbReference>
<dbReference type="CDD" id="cd09836">
    <property type="entry name" value="CBS_pair_arch"/>
    <property type="match status" value="1"/>
</dbReference>
<feature type="domain" description="CBS" evidence="3">
    <location>
        <begin position="69"/>
        <end position="126"/>
    </location>
</feature>
<keyword evidence="5" id="KW-1185">Reference proteome</keyword>
<protein>
    <submittedName>
        <fullName evidence="4">CBS domain-containing protein</fullName>
    </submittedName>
</protein>
<dbReference type="Pfam" id="PF00571">
    <property type="entry name" value="CBS"/>
    <property type="match status" value="2"/>
</dbReference>
<evidence type="ECO:0000313" key="5">
    <source>
        <dbReference type="Proteomes" id="UP000509301"/>
    </source>
</evidence>
<dbReference type="PANTHER" id="PTHR43080:SF2">
    <property type="entry name" value="CBS DOMAIN-CONTAINING PROTEIN"/>
    <property type="match status" value="1"/>
</dbReference>
<dbReference type="InterPro" id="IPR000644">
    <property type="entry name" value="CBS_dom"/>
</dbReference>
<proteinExistence type="predicted"/>
<accession>A0A6N0NVE4</accession>
<evidence type="ECO:0000256" key="2">
    <source>
        <dbReference type="PROSITE-ProRule" id="PRU00703"/>
    </source>
</evidence>
<organism evidence="4 5">
    <name type="scientific">Metallosphaera tengchongensis</name>
    <dbReference type="NCBI Taxonomy" id="1532350"/>
    <lineage>
        <taxon>Archaea</taxon>
        <taxon>Thermoproteota</taxon>
        <taxon>Thermoprotei</taxon>
        <taxon>Sulfolobales</taxon>
        <taxon>Sulfolobaceae</taxon>
        <taxon>Metallosphaera</taxon>
    </lineage>
</organism>
<dbReference type="OrthoDB" id="8919at2157"/>
<dbReference type="SUPFAM" id="SSF54631">
    <property type="entry name" value="CBS-domain pair"/>
    <property type="match status" value="1"/>
</dbReference>
<dbReference type="AlphaFoldDB" id="A0A6N0NVE4"/>
<gene>
    <name evidence="4" type="ORF">GWK48_10150</name>
</gene>
<dbReference type="KEGG" id="mten:GWK48_10150"/>
<dbReference type="GeneID" id="55642308"/>
<dbReference type="RefSeq" id="WP_174631978.1">
    <property type="nucleotide sequence ID" value="NZ_CP049074.1"/>
</dbReference>
<dbReference type="InterPro" id="IPR051257">
    <property type="entry name" value="Diverse_CBS-Domain"/>
</dbReference>
<dbReference type="PANTHER" id="PTHR43080">
    <property type="entry name" value="CBS DOMAIN-CONTAINING PROTEIN CBSX3, MITOCHONDRIAL"/>
    <property type="match status" value="1"/>
</dbReference>
<evidence type="ECO:0000256" key="1">
    <source>
        <dbReference type="ARBA" id="ARBA00023122"/>
    </source>
</evidence>
<name>A0A6N0NVE4_9CREN</name>
<evidence type="ECO:0000259" key="3">
    <source>
        <dbReference type="PROSITE" id="PS51371"/>
    </source>
</evidence>